<name>A0A8H2VLQ1_9HELO</name>
<dbReference type="Proteomes" id="UP000624404">
    <property type="component" value="Unassembled WGS sequence"/>
</dbReference>
<dbReference type="OrthoDB" id="10445420at2759"/>
<comment type="caution">
    <text evidence="1">The sequence shown here is derived from an EMBL/GenBank/DDBJ whole genome shotgun (WGS) entry which is preliminary data.</text>
</comment>
<evidence type="ECO:0000313" key="2">
    <source>
        <dbReference type="Proteomes" id="UP000624404"/>
    </source>
</evidence>
<dbReference type="AlphaFoldDB" id="A0A8H2VLQ1"/>
<protein>
    <submittedName>
        <fullName evidence="1">Cb5eb1d0-2055-4334-9847-b7b04a7a3e24</fullName>
    </submittedName>
</protein>
<keyword evidence="2" id="KW-1185">Reference proteome</keyword>
<dbReference type="EMBL" id="CAJHIA010000002">
    <property type="protein sequence ID" value="CAD6439862.1"/>
    <property type="molecule type" value="Genomic_DNA"/>
</dbReference>
<reference evidence="1" key="1">
    <citation type="submission" date="2020-10" db="EMBL/GenBank/DDBJ databases">
        <authorList>
            <person name="Kusch S."/>
        </authorList>
    </citation>
    <scope>NUCLEOTIDE SEQUENCE</scope>
    <source>
        <strain evidence="1">SwB9</strain>
    </source>
</reference>
<accession>A0A8H2VLQ1</accession>
<gene>
    <name evidence="1" type="ORF">SCLTRI_LOCUS504</name>
</gene>
<organism evidence="1 2">
    <name type="scientific">Sclerotinia trifoliorum</name>
    <dbReference type="NCBI Taxonomy" id="28548"/>
    <lineage>
        <taxon>Eukaryota</taxon>
        <taxon>Fungi</taxon>
        <taxon>Dikarya</taxon>
        <taxon>Ascomycota</taxon>
        <taxon>Pezizomycotina</taxon>
        <taxon>Leotiomycetes</taxon>
        <taxon>Helotiales</taxon>
        <taxon>Sclerotiniaceae</taxon>
        <taxon>Sclerotinia</taxon>
    </lineage>
</organism>
<proteinExistence type="predicted"/>
<evidence type="ECO:0000313" key="1">
    <source>
        <dbReference type="EMBL" id="CAD6439862.1"/>
    </source>
</evidence>
<sequence>MAPQGHTATSDTVDHFCISSSMDELFGGLELGEQLSRLVKENSGGVSIFGAQRMQTEPTGDMYSVHDGDEPLGAA</sequence>